<evidence type="ECO:0000256" key="11">
    <source>
        <dbReference type="ARBA" id="ARBA00049007"/>
    </source>
</evidence>
<proteinExistence type="inferred from homology"/>
<dbReference type="Proteomes" id="UP001155280">
    <property type="component" value="Unassembled WGS sequence"/>
</dbReference>
<dbReference type="SUPFAM" id="SSF53383">
    <property type="entry name" value="PLP-dependent transferases"/>
    <property type="match status" value="1"/>
</dbReference>
<comment type="pathway">
    <text evidence="1 12">Cofactor biosynthesis; pyridoxine 5'-phosphate biosynthesis; pyridoxine 5'-phosphate from D-erythrose 4-phosphate: step 3/5.</text>
</comment>
<dbReference type="PROSITE" id="PS00595">
    <property type="entry name" value="AA_TRANSFER_CLASS_5"/>
    <property type="match status" value="1"/>
</dbReference>
<dbReference type="GO" id="GO:0008615">
    <property type="term" value="P:pyridoxine biosynthetic process"/>
    <property type="evidence" value="ECO:0007669"/>
    <property type="project" value="UniProtKB-UniRule"/>
</dbReference>
<dbReference type="InterPro" id="IPR020578">
    <property type="entry name" value="Aminotrans_V_PyrdxlP_BS"/>
</dbReference>
<evidence type="ECO:0000313" key="14">
    <source>
        <dbReference type="EMBL" id="MCP9200304.1"/>
    </source>
</evidence>
<dbReference type="GO" id="GO:0005737">
    <property type="term" value="C:cytoplasm"/>
    <property type="evidence" value="ECO:0007669"/>
    <property type="project" value="UniProtKB-SubCell"/>
</dbReference>
<dbReference type="FunFam" id="3.90.1150.10:FF:000006">
    <property type="entry name" value="Phosphoserine aminotransferase"/>
    <property type="match status" value="1"/>
</dbReference>
<evidence type="ECO:0000313" key="15">
    <source>
        <dbReference type="Proteomes" id="UP001155280"/>
    </source>
</evidence>
<accession>A0A9X2RA12</accession>
<dbReference type="InterPro" id="IPR015422">
    <property type="entry name" value="PyrdxlP-dep_Trfase_small"/>
</dbReference>
<keyword evidence="15" id="KW-1185">Reference proteome</keyword>
<organism evidence="14 15">
    <name type="scientific">Christiangramia oceanisediminis</name>
    <dbReference type="NCBI Taxonomy" id="2920386"/>
    <lineage>
        <taxon>Bacteria</taxon>
        <taxon>Pseudomonadati</taxon>
        <taxon>Bacteroidota</taxon>
        <taxon>Flavobacteriia</taxon>
        <taxon>Flavobacteriales</taxon>
        <taxon>Flavobacteriaceae</taxon>
        <taxon>Christiangramia</taxon>
    </lineage>
</organism>
<evidence type="ECO:0000256" key="10">
    <source>
        <dbReference type="ARBA" id="ARBA00047630"/>
    </source>
</evidence>
<dbReference type="PANTHER" id="PTHR43247:SF1">
    <property type="entry name" value="PHOSPHOSERINE AMINOTRANSFERASE"/>
    <property type="match status" value="1"/>
</dbReference>
<feature type="binding site" evidence="12">
    <location>
        <position position="100"/>
    </location>
    <ligand>
        <name>pyridoxal 5'-phosphate</name>
        <dbReference type="ChEBI" id="CHEBI:597326"/>
    </ligand>
</feature>
<dbReference type="EMBL" id="JANCNS010000002">
    <property type="protein sequence ID" value="MCP9200304.1"/>
    <property type="molecule type" value="Genomic_DNA"/>
</dbReference>
<keyword evidence="9 12" id="KW-0718">Serine biosynthesis</keyword>
<evidence type="ECO:0000256" key="12">
    <source>
        <dbReference type="HAMAP-Rule" id="MF_00160"/>
    </source>
</evidence>
<reference evidence="14" key="1">
    <citation type="submission" date="2022-07" db="EMBL/GenBank/DDBJ databases">
        <title>Gramela sediminis sp. nov., isolated from deep-sea sediment of the Indian Ocean.</title>
        <authorList>
            <person name="Shi H."/>
        </authorList>
    </citation>
    <scope>NUCLEOTIDE SEQUENCE</scope>
    <source>
        <strain evidence="14">GC03-9</strain>
    </source>
</reference>
<keyword evidence="7 12" id="KW-0663">Pyridoxal phosphate</keyword>
<dbReference type="NCBIfam" id="NF003764">
    <property type="entry name" value="PRK05355.1"/>
    <property type="match status" value="1"/>
</dbReference>
<comment type="caution">
    <text evidence="12">Lacks conserved residue(s) required for the propagation of feature annotation.</text>
</comment>
<evidence type="ECO:0000256" key="7">
    <source>
        <dbReference type="ARBA" id="ARBA00022898"/>
    </source>
</evidence>
<evidence type="ECO:0000256" key="9">
    <source>
        <dbReference type="ARBA" id="ARBA00023299"/>
    </source>
</evidence>
<keyword evidence="8 12" id="KW-0664">Pyridoxine biosynthesis</keyword>
<comment type="caution">
    <text evidence="14">The sequence shown here is derived from an EMBL/GenBank/DDBJ whole genome shotgun (WGS) entry which is preliminary data.</text>
</comment>
<feature type="modified residue" description="N6-(pyridoxal phosphate)lysine" evidence="12">
    <location>
        <position position="191"/>
    </location>
</feature>
<feature type="binding site" evidence="12">
    <location>
        <position position="41"/>
    </location>
    <ligand>
        <name>L-glutamate</name>
        <dbReference type="ChEBI" id="CHEBI:29985"/>
    </ligand>
</feature>
<name>A0A9X2RA12_9FLAO</name>
<evidence type="ECO:0000256" key="5">
    <source>
        <dbReference type="ARBA" id="ARBA00022605"/>
    </source>
</evidence>
<dbReference type="PIRSF" id="PIRSF000525">
    <property type="entry name" value="SerC"/>
    <property type="match status" value="1"/>
</dbReference>
<keyword evidence="12" id="KW-0963">Cytoplasm</keyword>
<dbReference type="EC" id="2.6.1.52" evidence="12"/>
<dbReference type="GO" id="GO:0030170">
    <property type="term" value="F:pyridoxal phosphate binding"/>
    <property type="evidence" value="ECO:0007669"/>
    <property type="project" value="UniProtKB-UniRule"/>
</dbReference>
<dbReference type="InterPro" id="IPR015421">
    <property type="entry name" value="PyrdxlP-dep_Trfase_major"/>
</dbReference>
<evidence type="ECO:0000256" key="3">
    <source>
        <dbReference type="ARBA" id="ARBA00006904"/>
    </source>
</evidence>
<comment type="similarity">
    <text evidence="3 12">Belongs to the class-V pyridoxal-phosphate-dependent aminotransferase family. SerC subfamily.</text>
</comment>
<evidence type="ECO:0000256" key="1">
    <source>
        <dbReference type="ARBA" id="ARBA00004915"/>
    </source>
</evidence>
<dbReference type="Gene3D" id="3.90.1150.10">
    <property type="entry name" value="Aspartate Aminotransferase, domain 1"/>
    <property type="match status" value="1"/>
</dbReference>
<keyword evidence="5 12" id="KW-0028">Amino-acid biosynthesis</keyword>
<comment type="pathway">
    <text evidence="2 12">Amino-acid biosynthesis; L-serine biosynthesis; L-serine from 3-phospho-D-glycerate: step 2/3.</text>
</comment>
<keyword evidence="4 12" id="KW-0032">Aminotransferase</keyword>
<dbReference type="GO" id="GO:0004648">
    <property type="term" value="F:O-phospho-L-serine:2-oxoglutarate aminotransferase activity"/>
    <property type="evidence" value="ECO:0007669"/>
    <property type="project" value="UniProtKB-UniRule"/>
</dbReference>
<dbReference type="InterPro" id="IPR000192">
    <property type="entry name" value="Aminotrans_V_dom"/>
</dbReference>
<feature type="binding site" evidence="12">
    <location>
        <position position="167"/>
    </location>
    <ligand>
        <name>pyridoxal 5'-phosphate</name>
        <dbReference type="ChEBI" id="CHEBI:597326"/>
    </ligand>
</feature>
<evidence type="ECO:0000256" key="4">
    <source>
        <dbReference type="ARBA" id="ARBA00022576"/>
    </source>
</evidence>
<feature type="binding site" evidence="12">
    <location>
        <begin position="232"/>
        <end position="233"/>
    </location>
    <ligand>
        <name>pyridoxal 5'-phosphate</name>
        <dbReference type="ChEBI" id="CHEBI:597326"/>
    </ligand>
</feature>
<evidence type="ECO:0000256" key="2">
    <source>
        <dbReference type="ARBA" id="ARBA00005099"/>
    </source>
</evidence>
<keyword evidence="6 12" id="KW-0808">Transferase</keyword>
<comment type="subcellular location">
    <subcellularLocation>
        <location evidence="12">Cytoplasm</location>
    </subcellularLocation>
</comment>
<feature type="binding site" evidence="12">
    <location>
        <position position="148"/>
    </location>
    <ligand>
        <name>pyridoxal 5'-phosphate</name>
        <dbReference type="ChEBI" id="CHEBI:597326"/>
    </ligand>
</feature>
<evidence type="ECO:0000256" key="6">
    <source>
        <dbReference type="ARBA" id="ARBA00022679"/>
    </source>
</evidence>
<comment type="catalytic activity">
    <reaction evidence="10 12">
        <text>4-(phosphooxy)-L-threonine + 2-oxoglutarate = (R)-3-hydroxy-2-oxo-4-phosphooxybutanoate + L-glutamate</text>
        <dbReference type="Rhea" id="RHEA:16573"/>
        <dbReference type="ChEBI" id="CHEBI:16810"/>
        <dbReference type="ChEBI" id="CHEBI:29985"/>
        <dbReference type="ChEBI" id="CHEBI:58452"/>
        <dbReference type="ChEBI" id="CHEBI:58538"/>
        <dbReference type="EC" id="2.6.1.52"/>
    </reaction>
</comment>
<evidence type="ECO:0000259" key="13">
    <source>
        <dbReference type="Pfam" id="PF00266"/>
    </source>
</evidence>
<comment type="function">
    <text evidence="12">Catalyzes the reversible conversion of 3-phosphohydroxypyruvate to phosphoserine and of 3-hydroxy-2-oxo-4-phosphonooxybutanoate to phosphohydroxythreonine.</text>
</comment>
<comment type="catalytic activity">
    <reaction evidence="11 12">
        <text>O-phospho-L-serine + 2-oxoglutarate = 3-phosphooxypyruvate + L-glutamate</text>
        <dbReference type="Rhea" id="RHEA:14329"/>
        <dbReference type="ChEBI" id="CHEBI:16810"/>
        <dbReference type="ChEBI" id="CHEBI:18110"/>
        <dbReference type="ChEBI" id="CHEBI:29985"/>
        <dbReference type="ChEBI" id="CHEBI:57524"/>
        <dbReference type="EC" id="2.6.1.52"/>
    </reaction>
</comment>
<dbReference type="Pfam" id="PF00266">
    <property type="entry name" value="Aminotran_5"/>
    <property type="match status" value="1"/>
</dbReference>
<dbReference type="InterPro" id="IPR015424">
    <property type="entry name" value="PyrdxlP-dep_Trfase"/>
</dbReference>
<dbReference type="PANTHER" id="PTHR43247">
    <property type="entry name" value="PHOSPHOSERINE AMINOTRANSFERASE"/>
    <property type="match status" value="1"/>
</dbReference>
<feature type="domain" description="Aminotransferase class V" evidence="13">
    <location>
        <begin position="5"/>
        <end position="341"/>
    </location>
</feature>
<dbReference type="GO" id="GO:0006564">
    <property type="term" value="P:L-serine biosynthetic process"/>
    <property type="evidence" value="ECO:0007669"/>
    <property type="project" value="UniProtKB-UniRule"/>
</dbReference>
<comment type="subunit">
    <text evidence="12">Homodimer.</text>
</comment>
<feature type="binding site" evidence="12">
    <location>
        <begin position="76"/>
        <end position="77"/>
    </location>
    <ligand>
        <name>pyridoxal 5'-phosphate</name>
        <dbReference type="ChEBI" id="CHEBI:597326"/>
    </ligand>
</feature>
<dbReference type="RefSeq" id="WP_241551095.1">
    <property type="nucleotide sequence ID" value="NZ_JANCNS010000002.1"/>
</dbReference>
<dbReference type="HAMAP" id="MF_00160">
    <property type="entry name" value="SerC_aminotrans_5"/>
    <property type="match status" value="1"/>
</dbReference>
<gene>
    <name evidence="12 14" type="primary">serC</name>
    <name evidence="14" type="ORF">MKO06_10315</name>
</gene>
<dbReference type="Gene3D" id="3.40.640.10">
    <property type="entry name" value="Type I PLP-dependent aspartate aminotransferase-like (Major domain)"/>
    <property type="match status" value="1"/>
</dbReference>
<evidence type="ECO:0000256" key="8">
    <source>
        <dbReference type="ARBA" id="ARBA00023096"/>
    </source>
</evidence>
<comment type="cofactor">
    <cofactor evidence="12">
        <name>pyridoxal 5'-phosphate</name>
        <dbReference type="ChEBI" id="CHEBI:597326"/>
    </cofactor>
    <text evidence="12">Binds 1 pyridoxal phosphate per subunit.</text>
</comment>
<sequence length="354" mass="39391">MKKHNFSAGPCILPQEVFQEASQAILDFDNSGLSILEISHRSPAFVAVMEEARSLALELLGLKDKGYKALFLQGGASMQFLMAAYNLLEKKAAYLNTGTWSTKAIKEAKLFGEVVEVASSKDQNFNYIPKSFSVPDDADYFHCTSNNTIFGTQIKDFPVTSKPMVCDMSSDIFSRELNFSNFDLIYAGAQKNMGPAGTTLVVVKEEILGKVSRAIPSMMDYSVHIGKDSMFNTPSVYAVYVSLLTLRWIKANGGIKAMQERNDKKAEVIYAEIDRNPLFKGFAAREDRSPMNATFNLTDDSHKEQFDKMWKEAGVNGLNGHRSVGGYRASMYNALPLESVQVVVDLMKELERKV</sequence>
<dbReference type="AlphaFoldDB" id="A0A9X2RA12"/>
<protein>
    <recommendedName>
        <fullName evidence="12">Phosphoserine aminotransferase</fullName>
        <ecNumber evidence="12">2.6.1.52</ecNumber>
    </recommendedName>
    <alternativeName>
        <fullName evidence="12">Phosphohydroxythreonine aminotransferase</fullName>
        <shortName evidence="12">PSAT</shortName>
    </alternativeName>
</protein>
<dbReference type="InterPro" id="IPR022278">
    <property type="entry name" value="Pser_aminoTfrase"/>
</dbReference>
<feature type="binding site" evidence="12">
    <location>
        <position position="190"/>
    </location>
    <ligand>
        <name>pyridoxal 5'-phosphate</name>
        <dbReference type="ChEBI" id="CHEBI:597326"/>
    </ligand>
</feature>
<dbReference type="FunFam" id="3.40.640.10:FF:000010">
    <property type="entry name" value="Phosphoserine aminotransferase"/>
    <property type="match status" value="1"/>
</dbReference>